<dbReference type="PROSITE" id="PS50089">
    <property type="entry name" value="ZF_RING_2"/>
    <property type="match status" value="1"/>
</dbReference>
<evidence type="ECO:0000259" key="11">
    <source>
        <dbReference type="PROSITE" id="PS51192"/>
    </source>
</evidence>
<dbReference type="PANTHER" id="PTHR45865">
    <property type="entry name" value="E3 UBIQUITIN-PROTEIN LIGASE SHPRH FAMILY MEMBER"/>
    <property type="match status" value="1"/>
</dbReference>
<keyword evidence="14" id="KW-1185">Reference proteome</keyword>
<dbReference type="InterPro" id="IPR014001">
    <property type="entry name" value="Helicase_ATP-bd"/>
</dbReference>
<feature type="region of interest" description="Disordered" evidence="9">
    <location>
        <begin position="755"/>
        <end position="781"/>
    </location>
</feature>
<dbReference type="GO" id="GO:0005524">
    <property type="term" value="F:ATP binding"/>
    <property type="evidence" value="ECO:0007669"/>
    <property type="project" value="InterPro"/>
</dbReference>
<dbReference type="Gene3D" id="3.40.50.300">
    <property type="entry name" value="P-loop containing nucleotide triphosphate hydrolases"/>
    <property type="match status" value="1"/>
</dbReference>
<keyword evidence="8" id="KW-0175">Coiled coil</keyword>
<keyword evidence="6" id="KW-0067">ATP-binding</keyword>
<evidence type="ECO:0000256" key="3">
    <source>
        <dbReference type="ARBA" id="ARBA00022771"/>
    </source>
</evidence>
<sequence>MATVTATADIRSANVRGSSTAIDIISLRAQLSSILNSTDAQGDKSTERTKKRRKLDTGASFGVPVDQIFDGTKNVVLARVELDLRCELAAVPPQPPSEGQDAPSQEESIGKDEAAEPTEVSLEAFHKISPTEFKLSLWNPHTNTPSIELIATATADILESIAQHMEGAAALKTASSGRKRENKSGAAFARCLLGTSGPDSQALSLVVEIRWLIGLSVVEQIGAKTRLGQLDLGLLSRYLPPKSAQTNTTWSLSDFYDAVHVPPSSTKISPRLEEVLHETKLYPFQQRAVDWLLRREGVALGESGFTEILSDQTADIVPASFEMKKDADGATCYVSYVRGMVVADPSTISDSSRTIRGGILAEEMGLGKTVELIALICHNRRRASDGDVFDAYTGTFVKPSTATLIITPPSILEQWKNEIQAHAPELRVLHYKGFPPMNASRKAHEEATVESLLRFDVVLTTYSVLAREVHYAVPPPDRDFRHAKQHERRTSPLMQISWWRVCLDEAQMIESGVSQAATVARIIPRCNAWAVSGTPLRKNVQDLRGLLIFLRYHPFADNKAVWERLDRPTFTSVFNQITLRHTKDKVRDELRLPPQKRVVITVPFTAIEEQNYTELIRQMCEACGMSPDGFPVDPERDANDPWVIERMREWLVRLRQTCLHAHVGKKNRKALGGRNGPLRSVHDVLEVMIDQIDTAMKSEARERILARVRCGHIVANARDLLDRSQRALLFYEQALEDAQNHVATCRRELSIEKEKIKATEASSPKPHRDEDDSDYEEEHDMESFGRITGLRKVLRSFLELEHACKFFIGTSYYQIKANEELTKPESEKFHQMEKSEVEWYDKAKLIRKELLRETQNRAQAQMGKVKERQHQLKLSEVEDLPDLGGIENVKILRMMDDVSDLLNAQAKQMKDWRQKVVDILLMPLVDEDEGKETTGDEYEDSTKVQDKLYVYVMALKHLIASRNAAINGLQDTLVDHELKEAVIQATPDKNKSEEARGHAPELVLEIAPMCRKLKAVDGSLKGVISGLRSLITSLQWRADGGDSRAASELGIVQKQFTEVQRIFSEQSKAYTELEKEQEIFRATMNQRLEFYRQLQHISDTVAPWKDELDPVMDAAAFARQMRKMQASDQEVRKRKTKYNYLVNLRQENEREDLVHECIICKDEFEIGVITSCGHEYCKECINQWWQANRNCPLCKVRLYTSDFRDINFKPRAIQAQEELHDSEGSMTMSGPSTPSSATTSIYSDMSDSTMREIKTIDLNGSYGSKVDMLARHLIWIRHNDPGAKSIIFSQFGDFLEVLSEALKNWKIGCSSISEKDGIQRFRSDPAVECFLLDAKSDSSGLTLVNATYVFLCEPLINPAIELQAIARVHRIGQLRATTVFMYLISDTVEEAIYDISVARRLEHIGKTKKQSAPASRSGTATPASGGLLENTLDKANSMELEAAPVKQLLRKKGDGEIVQADDLWSCLFGKPRTPQRAVLEKEVGRELRAEAAEGRIRADAGGESVRGGSSAGL</sequence>
<evidence type="ECO:0000256" key="7">
    <source>
        <dbReference type="PROSITE-ProRule" id="PRU00175"/>
    </source>
</evidence>
<dbReference type="InterPro" id="IPR013083">
    <property type="entry name" value="Znf_RING/FYVE/PHD"/>
</dbReference>
<dbReference type="GO" id="GO:0061630">
    <property type="term" value="F:ubiquitin protein ligase activity"/>
    <property type="evidence" value="ECO:0007669"/>
    <property type="project" value="TreeGrafter"/>
</dbReference>
<evidence type="ECO:0000256" key="8">
    <source>
        <dbReference type="SAM" id="Coils"/>
    </source>
</evidence>
<evidence type="ECO:0000259" key="10">
    <source>
        <dbReference type="PROSITE" id="PS50089"/>
    </source>
</evidence>
<keyword evidence="1" id="KW-0479">Metal-binding</keyword>
<dbReference type="InterPro" id="IPR052583">
    <property type="entry name" value="ATP-helicase/E3_Ub-Ligase"/>
</dbReference>
<feature type="compositionally biased region" description="Acidic residues" evidence="9">
    <location>
        <begin position="771"/>
        <end position="780"/>
    </location>
</feature>
<evidence type="ECO:0000256" key="2">
    <source>
        <dbReference type="ARBA" id="ARBA00022741"/>
    </source>
</evidence>
<feature type="region of interest" description="Disordered" evidence="9">
    <location>
        <begin position="1493"/>
        <end position="1513"/>
    </location>
</feature>
<dbReference type="InterPro" id="IPR059033">
    <property type="entry name" value="C144_05_dom"/>
</dbReference>
<feature type="domain" description="RING-type" evidence="10">
    <location>
        <begin position="1157"/>
        <end position="1195"/>
    </location>
</feature>
<feature type="domain" description="Helicase C-terminal" evidence="12">
    <location>
        <begin position="1268"/>
        <end position="1420"/>
    </location>
</feature>
<dbReference type="InterPro" id="IPR000330">
    <property type="entry name" value="SNF2_N"/>
</dbReference>
<dbReference type="PROSITE" id="PS00518">
    <property type="entry name" value="ZF_RING_1"/>
    <property type="match status" value="1"/>
</dbReference>
<feature type="region of interest" description="Disordered" evidence="9">
    <location>
        <begin position="36"/>
        <end position="55"/>
    </location>
</feature>
<dbReference type="PROSITE" id="PS51192">
    <property type="entry name" value="HELICASE_ATP_BIND_1"/>
    <property type="match status" value="1"/>
</dbReference>
<dbReference type="GO" id="GO:0008270">
    <property type="term" value="F:zinc ion binding"/>
    <property type="evidence" value="ECO:0007669"/>
    <property type="project" value="UniProtKB-KW"/>
</dbReference>
<dbReference type="Pfam" id="PF26021">
    <property type="entry name" value="Ferritin_C144_05"/>
    <property type="match status" value="1"/>
</dbReference>
<dbReference type="SUPFAM" id="SSF57850">
    <property type="entry name" value="RING/U-box"/>
    <property type="match status" value="1"/>
</dbReference>
<dbReference type="InterPro" id="IPR017907">
    <property type="entry name" value="Znf_RING_CS"/>
</dbReference>
<dbReference type="SMART" id="SM00184">
    <property type="entry name" value="RING"/>
    <property type="match status" value="1"/>
</dbReference>
<feature type="region of interest" description="Disordered" evidence="9">
    <location>
        <begin position="90"/>
        <end position="116"/>
    </location>
</feature>
<dbReference type="Gene3D" id="3.30.40.10">
    <property type="entry name" value="Zinc/RING finger domain, C3HC4 (zinc finger)"/>
    <property type="match status" value="1"/>
</dbReference>
<protein>
    <recommendedName>
        <fullName evidence="15">ATP-dependent DNA helicase</fullName>
    </recommendedName>
</protein>
<dbReference type="Proteomes" id="UP000799779">
    <property type="component" value="Unassembled WGS sequence"/>
</dbReference>
<dbReference type="GO" id="GO:0000209">
    <property type="term" value="P:protein polyubiquitination"/>
    <property type="evidence" value="ECO:0007669"/>
    <property type="project" value="TreeGrafter"/>
</dbReference>
<dbReference type="Pfam" id="PF00271">
    <property type="entry name" value="Helicase_C"/>
    <property type="match status" value="1"/>
</dbReference>
<dbReference type="CDD" id="cd18793">
    <property type="entry name" value="SF2_C_SNF"/>
    <property type="match status" value="1"/>
</dbReference>
<dbReference type="OrthoDB" id="5330228at2759"/>
<dbReference type="Pfam" id="PF13923">
    <property type="entry name" value="zf-C3HC4_2"/>
    <property type="match status" value="1"/>
</dbReference>
<evidence type="ECO:0000256" key="5">
    <source>
        <dbReference type="ARBA" id="ARBA00022833"/>
    </source>
</evidence>
<keyword evidence="3 7" id="KW-0863">Zinc-finger</keyword>
<evidence type="ECO:0000256" key="4">
    <source>
        <dbReference type="ARBA" id="ARBA00022801"/>
    </source>
</evidence>
<dbReference type="Pfam" id="PF00176">
    <property type="entry name" value="SNF2-rel_dom"/>
    <property type="match status" value="1"/>
</dbReference>
<dbReference type="GO" id="GO:0006974">
    <property type="term" value="P:DNA damage response"/>
    <property type="evidence" value="ECO:0007669"/>
    <property type="project" value="TreeGrafter"/>
</dbReference>
<dbReference type="Gene3D" id="3.40.50.10810">
    <property type="entry name" value="Tandem AAA-ATPase domain"/>
    <property type="match status" value="1"/>
</dbReference>
<evidence type="ECO:0000256" key="1">
    <source>
        <dbReference type="ARBA" id="ARBA00022723"/>
    </source>
</evidence>
<evidence type="ECO:0000259" key="12">
    <source>
        <dbReference type="PROSITE" id="PS51194"/>
    </source>
</evidence>
<dbReference type="PROSITE" id="PS51194">
    <property type="entry name" value="HELICASE_CTER"/>
    <property type="match status" value="1"/>
</dbReference>
<keyword evidence="5" id="KW-0862">Zinc</keyword>
<dbReference type="FunFam" id="3.40.50.10810:FF:000059">
    <property type="entry name" value="SNF2 family helicase/ATPase, putative"/>
    <property type="match status" value="1"/>
</dbReference>
<evidence type="ECO:0000256" key="9">
    <source>
        <dbReference type="SAM" id="MobiDB-lite"/>
    </source>
</evidence>
<evidence type="ECO:0008006" key="15">
    <source>
        <dbReference type="Google" id="ProtNLM"/>
    </source>
</evidence>
<evidence type="ECO:0000313" key="13">
    <source>
        <dbReference type="EMBL" id="KAF2003435.1"/>
    </source>
</evidence>
<dbReference type="EMBL" id="ML977572">
    <property type="protein sequence ID" value="KAF2003435.1"/>
    <property type="molecule type" value="Genomic_DNA"/>
</dbReference>
<dbReference type="SUPFAM" id="SSF52540">
    <property type="entry name" value="P-loop containing nucleoside triphosphate hydrolases"/>
    <property type="match status" value="2"/>
</dbReference>
<feature type="region of interest" description="Disordered" evidence="9">
    <location>
        <begin position="1406"/>
        <end position="1428"/>
    </location>
</feature>
<dbReference type="InterPro" id="IPR038718">
    <property type="entry name" value="SNF2-like_sf"/>
</dbReference>
<dbReference type="CDD" id="cd18070">
    <property type="entry name" value="DEXQc_SHPRH"/>
    <property type="match status" value="1"/>
</dbReference>
<dbReference type="GO" id="GO:0005634">
    <property type="term" value="C:nucleus"/>
    <property type="evidence" value="ECO:0007669"/>
    <property type="project" value="TreeGrafter"/>
</dbReference>
<feature type="compositionally biased region" description="Polar residues" evidence="9">
    <location>
        <begin position="1410"/>
        <end position="1422"/>
    </location>
</feature>
<evidence type="ECO:0000313" key="14">
    <source>
        <dbReference type="Proteomes" id="UP000799779"/>
    </source>
</evidence>
<proteinExistence type="predicted"/>
<dbReference type="InterPro" id="IPR001841">
    <property type="entry name" value="Znf_RING"/>
</dbReference>
<keyword evidence="4" id="KW-0378">Hydrolase</keyword>
<dbReference type="InterPro" id="IPR027417">
    <property type="entry name" value="P-loop_NTPase"/>
</dbReference>
<evidence type="ECO:0000256" key="6">
    <source>
        <dbReference type="ARBA" id="ARBA00022840"/>
    </source>
</evidence>
<dbReference type="PANTHER" id="PTHR45865:SF1">
    <property type="entry name" value="E3 UBIQUITIN-PROTEIN LIGASE SHPRH"/>
    <property type="match status" value="1"/>
</dbReference>
<feature type="domain" description="Helicase ATP-binding" evidence="11">
    <location>
        <begin position="349"/>
        <end position="553"/>
    </location>
</feature>
<dbReference type="InterPro" id="IPR049730">
    <property type="entry name" value="SNF2/RAD54-like_C"/>
</dbReference>
<reference evidence="13" key="1">
    <citation type="journal article" date="2020" name="Stud. Mycol.">
        <title>101 Dothideomycetes genomes: a test case for predicting lifestyles and emergence of pathogens.</title>
        <authorList>
            <person name="Haridas S."/>
            <person name="Albert R."/>
            <person name="Binder M."/>
            <person name="Bloem J."/>
            <person name="Labutti K."/>
            <person name="Salamov A."/>
            <person name="Andreopoulos B."/>
            <person name="Baker S."/>
            <person name="Barry K."/>
            <person name="Bills G."/>
            <person name="Bluhm B."/>
            <person name="Cannon C."/>
            <person name="Castanera R."/>
            <person name="Culley D."/>
            <person name="Daum C."/>
            <person name="Ezra D."/>
            <person name="Gonzalez J."/>
            <person name="Henrissat B."/>
            <person name="Kuo A."/>
            <person name="Liang C."/>
            <person name="Lipzen A."/>
            <person name="Lutzoni F."/>
            <person name="Magnuson J."/>
            <person name="Mondo S."/>
            <person name="Nolan M."/>
            <person name="Ohm R."/>
            <person name="Pangilinan J."/>
            <person name="Park H.-J."/>
            <person name="Ramirez L."/>
            <person name="Alfaro M."/>
            <person name="Sun H."/>
            <person name="Tritt A."/>
            <person name="Yoshinaga Y."/>
            <person name="Zwiers L.-H."/>
            <person name="Turgeon B."/>
            <person name="Goodwin S."/>
            <person name="Spatafora J."/>
            <person name="Crous P."/>
            <person name="Grigoriev I."/>
        </authorList>
    </citation>
    <scope>NUCLEOTIDE SEQUENCE</scope>
    <source>
        <strain evidence="13">CBS 123094</strain>
    </source>
</reference>
<dbReference type="InterPro" id="IPR001650">
    <property type="entry name" value="Helicase_C-like"/>
</dbReference>
<gene>
    <name evidence="13" type="ORF">P154DRAFT_520043</name>
</gene>
<organism evidence="13 14">
    <name type="scientific">Amniculicola lignicola CBS 123094</name>
    <dbReference type="NCBI Taxonomy" id="1392246"/>
    <lineage>
        <taxon>Eukaryota</taxon>
        <taxon>Fungi</taxon>
        <taxon>Dikarya</taxon>
        <taxon>Ascomycota</taxon>
        <taxon>Pezizomycotina</taxon>
        <taxon>Dothideomycetes</taxon>
        <taxon>Pleosporomycetidae</taxon>
        <taxon>Pleosporales</taxon>
        <taxon>Amniculicolaceae</taxon>
        <taxon>Amniculicola</taxon>
    </lineage>
</organism>
<name>A0A6A5WWG8_9PLEO</name>
<dbReference type="GO" id="GO:0016787">
    <property type="term" value="F:hydrolase activity"/>
    <property type="evidence" value="ECO:0007669"/>
    <property type="project" value="UniProtKB-KW"/>
</dbReference>
<keyword evidence="2" id="KW-0547">Nucleotide-binding</keyword>
<dbReference type="SMART" id="SM00487">
    <property type="entry name" value="DEXDc"/>
    <property type="match status" value="1"/>
</dbReference>
<accession>A0A6A5WWG8</accession>
<feature type="coiled-coil region" evidence="8">
    <location>
        <begin position="721"/>
        <end position="755"/>
    </location>
</feature>